<dbReference type="EMBL" id="VSSQ01081313">
    <property type="protein sequence ID" value="MPN30262.1"/>
    <property type="molecule type" value="Genomic_DNA"/>
</dbReference>
<proteinExistence type="predicted"/>
<dbReference type="AlphaFoldDB" id="A0A645GW47"/>
<feature type="region of interest" description="Disordered" evidence="1">
    <location>
        <begin position="1"/>
        <end position="40"/>
    </location>
</feature>
<feature type="compositionally biased region" description="Basic and acidic residues" evidence="1">
    <location>
        <begin position="1"/>
        <end position="11"/>
    </location>
</feature>
<feature type="compositionally biased region" description="Basic and acidic residues" evidence="1">
    <location>
        <begin position="19"/>
        <end position="38"/>
    </location>
</feature>
<gene>
    <name evidence="2" type="ORF">SDC9_177725</name>
</gene>
<protein>
    <submittedName>
        <fullName evidence="2">Uncharacterized protein</fullName>
    </submittedName>
</protein>
<organism evidence="2">
    <name type="scientific">bioreactor metagenome</name>
    <dbReference type="NCBI Taxonomy" id="1076179"/>
    <lineage>
        <taxon>unclassified sequences</taxon>
        <taxon>metagenomes</taxon>
        <taxon>ecological metagenomes</taxon>
    </lineage>
</organism>
<evidence type="ECO:0000313" key="2">
    <source>
        <dbReference type="EMBL" id="MPN30262.1"/>
    </source>
</evidence>
<accession>A0A645GW47</accession>
<reference evidence="2" key="1">
    <citation type="submission" date="2019-08" db="EMBL/GenBank/DDBJ databases">
        <authorList>
            <person name="Kucharzyk K."/>
            <person name="Murdoch R.W."/>
            <person name="Higgins S."/>
            <person name="Loffler F."/>
        </authorList>
    </citation>
    <scope>NUCLEOTIDE SEQUENCE</scope>
</reference>
<name>A0A645GW47_9ZZZZ</name>
<evidence type="ECO:0000256" key="1">
    <source>
        <dbReference type="SAM" id="MobiDB-lite"/>
    </source>
</evidence>
<sequence>MRRDQADKADRSAQGYAHADQDRYGDHDPQRDGAHIDADAAGVILPDSKCVELTRAQQEPGGAGDQGA</sequence>
<comment type="caution">
    <text evidence="2">The sequence shown here is derived from an EMBL/GenBank/DDBJ whole genome shotgun (WGS) entry which is preliminary data.</text>
</comment>